<protein>
    <submittedName>
        <fullName evidence="1">Uncharacterized protein</fullName>
    </submittedName>
</protein>
<accession>I9B7H0</accession>
<reference evidence="1 2" key="1">
    <citation type="submission" date="2012-02" db="EMBL/GenBank/DDBJ databases">
        <title>The Genome Sequence of Bacteroides fragilis CL05T12C13.</title>
        <authorList>
            <consortium name="The Broad Institute Genome Sequencing Platform"/>
            <person name="Earl A."/>
            <person name="Ward D."/>
            <person name="Feldgarden M."/>
            <person name="Gevers D."/>
            <person name="Zitomersky N.L."/>
            <person name="Coyne M.J."/>
            <person name="Comstock L.E."/>
            <person name="Young S.K."/>
            <person name="Zeng Q."/>
            <person name="Gargeya S."/>
            <person name="Fitzgerald M."/>
            <person name="Haas B."/>
            <person name="Abouelleil A."/>
            <person name="Alvarado L."/>
            <person name="Arachchi H.M."/>
            <person name="Berlin A."/>
            <person name="Chapman S.B."/>
            <person name="Gearin G."/>
            <person name="Goldberg J."/>
            <person name="Griggs A."/>
            <person name="Gujja S."/>
            <person name="Hansen M."/>
            <person name="Heiman D."/>
            <person name="Howarth C."/>
            <person name="Larimer J."/>
            <person name="Lui A."/>
            <person name="MacDonald P.J.P."/>
            <person name="McCowen C."/>
            <person name="Montmayeur A."/>
            <person name="Murphy C."/>
            <person name="Neiman D."/>
            <person name="Pearson M."/>
            <person name="Priest M."/>
            <person name="Roberts A."/>
            <person name="Saif S."/>
            <person name="Shea T."/>
            <person name="Sisk P."/>
            <person name="Stolte C."/>
            <person name="Sykes S."/>
            <person name="Wortman J."/>
            <person name="Nusbaum C."/>
            <person name="Birren B."/>
        </authorList>
    </citation>
    <scope>NUCLEOTIDE SEQUENCE [LARGE SCALE GENOMIC DNA]</scope>
    <source>
        <strain evidence="1 2">CL05T12C13</strain>
    </source>
</reference>
<organism evidence="1 2">
    <name type="scientific">Bacteroides fragilis CL05T12C13</name>
    <dbReference type="NCBI Taxonomy" id="997881"/>
    <lineage>
        <taxon>Bacteria</taxon>
        <taxon>Pseudomonadati</taxon>
        <taxon>Bacteroidota</taxon>
        <taxon>Bacteroidia</taxon>
        <taxon>Bacteroidales</taxon>
        <taxon>Bacteroidaceae</taxon>
        <taxon>Bacteroides</taxon>
    </lineage>
</organism>
<dbReference type="InterPro" id="IPR041408">
    <property type="entry name" value="Hcp_Tssd"/>
</dbReference>
<dbReference type="Proteomes" id="UP000003917">
    <property type="component" value="Unassembled WGS sequence"/>
</dbReference>
<evidence type="ECO:0000313" key="1">
    <source>
        <dbReference type="EMBL" id="EIY95647.1"/>
    </source>
</evidence>
<dbReference type="PATRIC" id="fig|997881.3.peg.2757"/>
<name>I9B7H0_BACFG</name>
<sequence length="605" mass="70915">MVHKKCSLNIVFLDFLLSLRCNIKCIKQVVMNSEIILEINGYKCNLLKYKYCFSRNIDREGRPVTGVLGGNIYIEMESNGSNCILDMMLVDTDRQRPAFFSHAEPFPVLGKILHSIDDMMFRELSFDEAYLYCYDEIMNATESSPMLTRFLISPTRLDINRTIRLDRRINTTDGFWWEECKEEERIVINVNNEPNIEKENFPECTVSFRRNKDYDGSFGFDWLRVGDTGEIGCDWYRNTMHDKRTYDHFVSSEYKYFIQQWRKAIDAYKTTSHYIIPWVTLPKGNTATFRMKMEVNKPSGILDIKIVGNGANALSANLEEIEAEKTGNYYYPSLLKVKCNSNFSEQTALEVRAKGELVGKMIFIPNNKLYHLDIAIVTIKTKTLQGQIISKKPDDVVLEGIKRLLQQAYIVPHFSFYQLDLSHPVECELMEGKNRIIEIEKISGEKEKDIFINKNILEPLFNLLWRNKNGIYTAVGRGMKYFNNIHNFLNKKLYYDYKVEKQKLESMFKIYFFDERIFTGTYVAGVARPETKAACISDTGYKATTVTHELLHLLSLEHPFVEESKYLFKKSSTENLMDYDEDENNIDDRKSLWYWQIRQIWNQLK</sequence>
<dbReference type="AlphaFoldDB" id="I9B7H0"/>
<evidence type="ECO:0000313" key="2">
    <source>
        <dbReference type="Proteomes" id="UP000003917"/>
    </source>
</evidence>
<gene>
    <name evidence="1" type="ORF">HMPREF1080_02619</name>
</gene>
<dbReference type="HOGENOM" id="CLU_451048_0_0_10"/>
<dbReference type="Pfam" id="PF17642">
    <property type="entry name" value="TssD"/>
    <property type="match status" value="1"/>
</dbReference>
<proteinExistence type="predicted"/>
<dbReference type="GO" id="GO:0033104">
    <property type="term" value="C:type VI protein secretion system complex"/>
    <property type="evidence" value="ECO:0007669"/>
    <property type="project" value="InterPro"/>
</dbReference>
<dbReference type="EMBL" id="AGXP01000028">
    <property type="protein sequence ID" value="EIY95647.1"/>
    <property type="molecule type" value="Genomic_DNA"/>
</dbReference>
<comment type="caution">
    <text evidence="1">The sequence shown here is derived from an EMBL/GenBank/DDBJ whole genome shotgun (WGS) entry which is preliminary data.</text>
</comment>